<accession>A0ABR6ZQJ2</accession>
<evidence type="ECO:0000313" key="1">
    <source>
        <dbReference type="EMBL" id="MBC3918156.1"/>
    </source>
</evidence>
<comment type="caution">
    <text evidence="1">The sequence shown here is derived from an EMBL/GenBank/DDBJ whole genome shotgun (WGS) entry which is preliminary data.</text>
</comment>
<dbReference type="Proteomes" id="UP000650424">
    <property type="component" value="Unassembled WGS sequence"/>
</dbReference>
<protein>
    <submittedName>
        <fullName evidence="1">DUF4952 domain-containing protein</fullName>
    </submittedName>
</protein>
<name>A0ABR6ZQJ2_9BURK</name>
<sequence length="130" mass="14707">MAWAANPDVSGDDPVCADFLQQIAKKPASLEFVSCEPTMQAQIHVLRVTYRVAGSQAAKVEAYLVRQAHMGRMKRFCCIWETHPSGHFASGHEFDYDVSMASEETLVSRRADWSKIKWFYVIVELPLESP</sequence>
<dbReference type="Pfam" id="PF16310">
    <property type="entry name" value="DUF4952"/>
    <property type="match status" value="1"/>
</dbReference>
<proteinExistence type="predicted"/>
<keyword evidence="2" id="KW-1185">Reference proteome</keyword>
<gene>
    <name evidence="1" type="ORF">H8L32_11765</name>
</gene>
<dbReference type="EMBL" id="JACOGF010000005">
    <property type="protein sequence ID" value="MBC3918156.1"/>
    <property type="molecule type" value="Genomic_DNA"/>
</dbReference>
<evidence type="ECO:0000313" key="2">
    <source>
        <dbReference type="Proteomes" id="UP000650424"/>
    </source>
</evidence>
<dbReference type="InterPro" id="IPR032537">
    <property type="entry name" value="DUF4952"/>
</dbReference>
<reference evidence="1 2" key="1">
    <citation type="submission" date="2020-08" db="EMBL/GenBank/DDBJ databases">
        <title>Novel species isolated from subtropical streams in China.</title>
        <authorList>
            <person name="Lu H."/>
        </authorList>
    </citation>
    <scope>NUCLEOTIDE SEQUENCE [LARGE SCALE GENOMIC DNA]</scope>
    <source>
        <strain evidence="1 2">CY18W</strain>
    </source>
</reference>
<organism evidence="1 2">
    <name type="scientific">Undibacterium hunanense</name>
    <dbReference type="NCBI Taxonomy" id="2762292"/>
    <lineage>
        <taxon>Bacteria</taxon>
        <taxon>Pseudomonadati</taxon>
        <taxon>Pseudomonadota</taxon>
        <taxon>Betaproteobacteria</taxon>
        <taxon>Burkholderiales</taxon>
        <taxon>Oxalobacteraceae</taxon>
        <taxon>Undibacterium</taxon>
    </lineage>
</organism>